<comment type="caution">
    <text evidence="8">The sequence shown here is derived from an EMBL/GenBank/DDBJ whole genome shotgun (WGS) entry which is preliminary data.</text>
</comment>
<dbReference type="InterPro" id="IPR015424">
    <property type="entry name" value="PyrdxlP-dep_Trfase"/>
</dbReference>
<dbReference type="InterPro" id="IPR004839">
    <property type="entry name" value="Aminotransferase_I/II_large"/>
</dbReference>
<gene>
    <name evidence="8" type="ORF">PI23P_09115</name>
</gene>
<dbReference type="GO" id="GO:0006520">
    <property type="term" value="P:amino acid metabolic process"/>
    <property type="evidence" value="ECO:0007669"/>
    <property type="project" value="InterPro"/>
</dbReference>
<dbReference type="Proteomes" id="UP000003053">
    <property type="component" value="Unassembled WGS sequence"/>
</dbReference>
<evidence type="ECO:0000256" key="6">
    <source>
        <dbReference type="RuleBase" id="RU000481"/>
    </source>
</evidence>
<dbReference type="PANTHER" id="PTHR46383:SF2">
    <property type="entry name" value="AMINOTRANSFERASE"/>
    <property type="match status" value="1"/>
</dbReference>
<dbReference type="NCBIfam" id="NF005744">
    <property type="entry name" value="PRK07568.1"/>
    <property type="match status" value="1"/>
</dbReference>
<dbReference type="EC" id="2.6.1.-" evidence="6"/>
<dbReference type="Pfam" id="PF00155">
    <property type="entry name" value="Aminotran_1_2"/>
    <property type="match status" value="1"/>
</dbReference>
<accession>A4C032</accession>
<evidence type="ECO:0000256" key="3">
    <source>
        <dbReference type="ARBA" id="ARBA00022576"/>
    </source>
</evidence>
<dbReference type="Gene3D" id="3.90.1150.10">
    <property type="entry name" value="Aspartate Aminotransferase, domain 1"/>
    <property type="match status" value="1"/>
</dbReference>
<dbReference type="InterPro" id="IPR004838">
    <property type="entry name" value="NHTrfase_class1_PyrdxlP-BS"/>
</dbReference>
<proteinExistence type="inferred from homology"/>
<keyword evidence="5" id="KW-0663">Pyridoxal phosphate</keyword>
<protein>
    <recommendedName>
        <fullName evidence="6">Aminotransferase</fullName>
        <ecNumber evidence="6">2.6.1.-</ecNumber>
    </recommendedName>
</protein>
<dbReference type="InterPro" id="IPR015422">
    <property type="entry name" value="PyrdxlP-dep_Trfase_small"/>
</dbReference>
<dbReference type="InterPro" id="IPR015421">
    <property type="entry name" value="PyrdxlP-dep_Trfase_major"/>
</dbReference>
<dbReference type="STRING" id="313594.PI23P_09115"/>
<feature type="domain" description="Aminotransferase class I/classII large" evidence="7">
    <location>
        <begin position="57"/>
        <end position="397"/>
    </location>
</feature>
<dbReference type="PANTHER" id="PTHR46383">
    <property type="entry name" value="ASPARTATE AMINOTRANSFERASE"/>
    <property type="match status" value="1"/>
</dbReference>
<dbReference type="GO" id="GO:0008483">
    <property type="term" value="F:transaminase activity"/>
    <property type="evidence" value="ECO:0007669"/>
    <property type="project" value="UniProtKB-KW"/>
</dbReference>
<dbReference type="eggNOG" id="COG0436">
    <property type="taxonomic scope" value="Bacteria"/>
</dbReference>
<evidence type="ECO:0000256" key="2">
    <source>
        <dbReference type="ARBA" id="ARBA00007441"/>
    </source>
</evidence>
<reference evidence="8 9" key="1">
    <citation type="submission" date="2006-02" db="EMBL/GenBank/DDBJ databases">
        <authorList>
            <person name="Murray A."/>
            <person name="Staley J."/>
            <person name="Ferriera S."/>
            <person name="Johnson J."/>
            <person name="Kravitz S."/>
            <person name="Halpern A."/>
            <person name="Remington K."/>
            <person name="Beeson K."/>
            <person name="Tran B."/>
            <person name="Rogers Y.-H."/>
            <person name="Friedman R."/>
            <person name="Venter J.C."/>
        </authorList>
    </citation>
    <scope>NUCLEOTIDE SEQUENCE [LARGE SCALE GENOMIC DNA]</scope>
    <source>
        <strain evidence="8 9">23-P</strain>
    </source>
</reference>
<name>A4C032_9FLAO</name>
<keyword evidence="4 6" id="KW-0808">Transferase</keyword>
<organism evidence="8 9">
    <name type="scientific">Polaribacter irgensii 23-P</name>
    <dbReference type="NCBI Taxonomy" id="313594"/>
    <lineage>
        <taxon>Bacteria</taxon>
        <taxon>Pseudomonadati</taxon>
        <taxon>Bacteroidota</taxon>
        <taxon>Flavobacteriia</taxon>
        <taxon>Flavobacteriales</taxon>
        <taxon>Flavobacteriaceae</taxon>
    </lineage>
</organism>
<dbReference type="PROSITE" id="PS00105">
    <property type="entry name" value="AA_TRANSFER_CLASS_1"/>
    <property type="match status" value="1"/>
</dbReference>
<evidence type="ECO:0000256" key="1">
    <source>
        <dbReference type="ARBA" id="ARBA00001933"/>
    </source>
</evidence>
<comment type="similarity">
    <text evidence="2 6">Belongs to the class-I pyridoxal-phosphate-dependent aminotransferase family.</text>
</comment>
<sequence>MCALIKQCEFIIANLHSNLYKTYNMPSISRKGIEMPESPIRKLVPYAEAAKKRGVSVFHLNIGQPDIKTPQVALDAVKNNTLETLAYARSEGSEEYRTKLAKYYVKNNIPVTADNLVITTGGSEALLFAMGSISDPGDEVIIPEPFYANYNGFATASGVTVVPVISKIENNFALPKIEEFEKLITSKTKAILICNPGNPTGYLYSEEEIEKLKKIVLKHDLFLIADEVYREFTYDGLTHTSVLSLDGLENNAIVVDSVSKRYSMCGARIGCIVSKNQEFIQTAIKFAQARLSPPTYALIASEAALDTPDSYFTDVKEEYVARRDTLISELEKIEGVTVANPKGAFYCVAQLPVKDSDHFAQWLLEDFNLNNETVMVAPASGFYSTPGEGKNQVRIAYVLNKLDLIRSVEILAAALKQYPN</sequence>
<dbReference type="GO" id="GO:0030170">
    <property type="term" value="F:pyridoxal phosphate binding"/>
    <property type="evidence" value="ECO:0007669"/>
    <property type="project" value="InterPro"/>
</dbReference>
<evidence type="ECO:0000313" key="8">
    <source>
        <dbReference type="EMBL" id="EAR12775.1"/>
    </source>
</evidence>
<dbReference type="SUPFAM" id="SSF53383">
    <property type="entry name" value="PLP-dependent transferases"/>
    <property type="match status" value="1"/>
</dbReference>
<dbReference type="EMBL" id="AAOG01000002">
    <property type="protein sequence ID" value="EAR12775.1"/>
    <property type="molecule type" value="Genomic_DNA"/>
</dbReference>
<evidence type="ECO:0000313" key="9">
    <source>
        <dbReference type="Proteomes" id="UP000003053"/>
    </source>
</evidence>
<dbReference type="CDD" id="cd00609">
    <property type="entry name" value="AAT_like"/>
    <property type="match status" value="1"/>
</dbReference>
<evidence type="ECO:0000259" key="7">
    <source>
        <dbReference type="Pfam" id="PF00155"/>
    </source>
</evidence>
<comment type="cofactor">
    <cofactor evidence="1 6">
        <name>pyridoxal 5'-phosphate</name>
        <dbReference type="ChEBI" id="CHEBI:597326"/>
    </cofactor>
</comment>
<dbReference type="HOGENOM" id="CLU_017584_4_3_10"/>
<evidence type="ECO:0000256" key="5">
    <source>
        <dbReference type="ARBA" id="ARBA00022898"/>
    </source>
</evidence>
<keyword evidence="9" id="KW-1185">Reference proteome</keyword>
<dbReference type="AlphaFoldDB" id="A4C032"/>
<dbReference type="InterPro" id="IPR050596">
    <property type="entry name" value="AspAT/PAT-like"/>
</dbReference>
<keyword evidence="3 6" id="KW-0032">Aminotransferase</keyword>
<evidence type="ECO:0000256" key="4">
    <source>
        <dbReference type="ARBA" id="ARBA00022679"/>
    </source>
</evidence>
<dbReference type="Gene3D" id="3.40.640.10">
    <property type="entry name" value="Type I PLP-dependent aspartate aminotransferase-like (Major domain)"/>
    <property type="match status" value="1"/>
</dbReference>